<dbReference type="GO" id="GO:0005524">
    <property type="term" value="F:ATP binding"/>
    <property type="evidence" value="ECO:0007669"/>
    <property type="project" value="UniProtKB-KW"/>
</dbReference>
<evidence type="ECO:0000313" key="15">
    <source>
        <dbReference type="EMBL" id="KCZ61408.1"/>
    </source>
</evidence>
<dbReference type="GO" id="GO:0005886">
    <property type="term" value="C:plasma membrane"/>
    <property type="evidence" value="ECO:0007669"/>
    <property type="project" value="UniProtKB-SubCell"/>
</dbReference>
<keyword evidence="4" id="KW-1003">Cell membrane</keyword>
<feature type="domain" description="AMP-dependent synthetase/ligase" evidence="14">
    <location>
        <begin position="52"/>
        <end position="371"/>
    </location>
</feature>
<dbReference type="GO" id="GO:0005324">
    <property type="term" value="F:long-chain fatty acid transmembrane transporter activity"/>
    <property type="evidence" value="ECO:0007669"/>
    <property type="project" value="TreeGrafter"/>
</dbReference>
<evidence type="ECO:0000256" key="2">
    <source>
        <dbReference type="ARBA" id="ARBA00006432"/>
    </source>
</evidence>
<dbReference type="eggNOG" id="COG0318">
    <property type="taxonomic scope" value="Bacteria"/>
</dbReference>
<reference evidence="15 16" key="1">
    <citation type="journal article" date="2014" name="Antonie Van Leeuwenhoek">
        <title>Hyphomonas beringensis sp. nov. and Hyphomonas chukchiensis sp. nov., isolated from surface seawater of the Bering Sea and Chukchi Sea.</title>
        <authorList>
            <person name="Li C."/>
            <person name="Lai Q."/>
            <person name="Li G."/>
            <person name="Dong C."/>
            <person name="Wang J."/>
            <person name="Liao Y."/>
            <person name="Shao Z."/>
        </authorList>
    </citation>
    <scope>NUCLEOTIDE SEQUENCE [LARGE SCALE GENOMIC DNA]</scope>
    <source>
        <strain evidence="15 16">22II1-22F38</strain>
    </source>
</reference>
<keyword evidence="10" id="KW-0445">Lipid transport</keyword>
<comment type="subcellular location">
    <subcellularLocation>
        <location evidence="1">Cell membrane</location>
        <topology evidence="1">Multi-pass membrane protein</topology>
    </subcellularLocation>
    <subcellularLocation>
        <location evidence="13">Peroxisome membrane</location>
    </subcellularLocation>
</comment>
<evidence type="ECO:0000256" key="13">
    <source>
        <dbReference type="ARBA" id="ARBA00046271"/>
    </source>
</evidence>
<dbReference type="GO" id="GO:0004467">
    <property type="term" value="F:long-chain fatty acid-CoA ligase activity"/>
    <property type="evidence" value="ECO:0007669"/>
    <property type="project" value="TreeGrafter"/>
</dbReference>
<keyword evidence="8" id="KW-0067">ATP-binding</keyword>
<evidence type="ECO:0000259" key="14">
    <source>
        <dbReference type="Pfam" id="PF00501"/>
    </source>
</evidence>
<proteinExistence type="inferred from homology"/>
<dbReference type="InterPro" id="IPR000873">
    <property type="entry name" value="AMP-dep_synth/lig_dom"/>
</dbReference>
<evidence type="ECO:0000256" key="7">
    <source>
        <dbReference type="ARBA" id="ARBA00022741"/>
    </source>
</evidence>
<dbReference type="PANTHER" id="PTHR43107:SF15">
    <property type="entry name" value="FATTY ACID TRANSPORT PROTEIN 3, ISOFORM A"/>
    <property type="match status" value="1"/>
</dbReference>
<dbReference type="Proteomes" id="UP000024547">
    <property type="component" value="Unassembled WGS sequence"/>
</dbReference>
<dbReference type="RefSeq" id="WP_051602665.1">
    <property type="nucleotide sequence ID" value="NZ_AWFH01000014.1"/>
</dbReference>
<evidence type="ECO:0000256" key="12">
    <source>
        <dbReference type="ARBA" id="ARBA00023140"/>
    </source>
</evidence>
<dbReference type="InterPro" id="IPR020845">
    <property type="entry name" value="AMP-binding_CS"/>
</dbReference>
<accession>A0A059E1B4</accession>
<dbReference type="InterPro" id="IPR045851">
    <property type="entry name" value="AMP-bd_C_sf"/>
</dbReference>
<evidence type="ECO:0000256" key="8">
    <source>
        <dbReference type="ARBA" id="ARBA00022840"/>
    </source>
</evidence>
<evidence type="ECO:0000256" key="4">
    <source>
        <dbReference type="ARBA" id="ARBA00022475"/>
    </source>
</evidence>
<keyword evidence="3" id="KW-0813">Transport</keyword>
<keyword evidence="11" id="KW-0472">Membrane</keyword>
<keyword evidence="16" id="KW-1185">Reference proteome</keyword>
<keyword evidence="9" id="KW-1133">Transmembrane helix</keyword>
<dbReference type="FunFam" id="3.40.50.12780:FF:000019">
    <property type="entry name" value="Long-chain fatty acid transporter"/>
    <property type="match status" value="1"/>
</dbReference>
<name>A0A059E1B4_9PROT</name>
<dbReference type="NCBIfam" id="NF006134">
    <property type="entry name" value="PRK08279.1"/>
    <property type="match status" value="1"/>
</dbReference>
<dbReference type="InterPro" id="IPR042099">
    <property type="entry name" value="ANL_N_sf"/>
</dbReference>
<keyword evidence="12" id="KW-0576">Peroxisome</keyword>
<dbReference type="EMBL" id="AWFH01000014">
    <property type="protein sequence ID" value="KCZ61408.1"/>
    <property type="molecule type" value="Genomic_DNA"/>
</dbReference>
<dbReference type="PATRIC" id="fig|1280948.3.peg.1866"/>
<evidence type="ECO:0000256" key="10">
    <source>
        <dbReference type="ARBA" id="ARBA00023055"/>
    </source>
</evidence>
<evidence type="ECO:0000256" key="1">
    <source>
        <dbReference type="ARBA" id="ARBA00004651"/>
    </source>
</evidence>
<evidence type="ECO:0000256" key="11">
    <source>
        <dbReference type="ARBA" id="ARBA00023136"/>
    </source>
</evidence>
<dbReference type="STRING" id="1280948.HY36_16675"/>
<evidence type="ECO:0000256" key="9">
    <source>
        <dbReference type="ARBA" id="ARBA00022989"/>
    </source>
</evidence>
<dbReference type="AlphaFoldDB" id="A0A059E1B4"/>
<dbReference type="Pfam" id="PF00501">
    <property type="entry name" value="AMP-binding"/>
    <property type="match status" value="1"/>
</dbReference>
<dbReference type="GeneID" id="92500328"/>
<dbReference type="PROSITE" id="PS00455">
    <property type="entry name" value="AMP_BINDING"/>
    <property type="match status" value="1"/>
</dbReference>
<comment type="similarity">
    <text evidence="2">Belongs to the ATP-dependent AMP-binding enzyme family.</text>
</comment>
<dbReference type="GO" id="GO:0044539">
    <property type="term" value="P:long-chain fatty acid import into cell"/>
    <property type="evidence" value="ECO:0007669"/>
    <property type="project" value="TreeGrafter"/>
</dbReference>
<evidence type="ECO:0000256" key="5">
    <source>
        <dbReference type="ARBA" id="ARBA00022598"/>
    </source>
</evidence>
<protein>
    <recommendedName>
        <fullName evidence="14">AMP-dependent synthetase/ligase domain-containing protein</fullName>
    </recommendedName>
</protein>
<evidence type="ECO:0000256" key="3">
    <source>
        <dbReference type="ARBA" id="ARBA00022448"/>
    </source>
</evidence>
<dbReference type="SUPFAM" id="SSF56801">
    <property type="entry name" value="Acetyl-CoA synthetase-like"/>
    <property type="match status" value="1"/>
</dbReference>
<sequence>MVNAASLRTAVPFHDSFSQMKRDLDFLRMAYRMHKLIGDVTPETEQLVADDFETSADKFAANVAFRFEGGLTTYAEFDAQANRIAHWALAHNLKAGDRVALCMENCPDYVAIWVGLAKVGVVTALINTHLDGDALRHCLTISEASHIIAGATRDKAVTEASATMDGPPQVWTWGGEHGEDIAAMLPSLSAERPSRDLRAHLRGKDDCLFIYTSGTTGLPKATKITNSRLQIMMRTFIAPCYTGPRDRVYITLPLYHATGGACGIGQALMTGASVILRRKFSATAFWDDVVDEGATSIVYIGELCRYLLNQPVHPKERQHRLRTGFGNGLRAEIWTEFRERFNITNLVEFYGATDGNVNLMSIDGTVGAVGRIPKWLKARFDHVEFVKYDLEKEDVVRGEDGYVIRAAANEVGEMLGRMSDEEFEFAGYHDPKATEKKILRNVFEQGDRWFRTGDLMRKDEDGYVYFVDRTGDTFRWKGENVSTSEVSNALSRVEGIATANVYGVEIPGTDGKAGMAAITLNGDVDFESLHYNLSNSLPAYAIPIFLRIQREADTTGTLKFRKVELMKEGFSPDLVDDPIWMYHPERRQYVPFTQDRYDSLKSGAFRF</sequence>
<organism evidence="15 16">
    <name type="scientific">Hyphomonas atlantica</name>
    <dbReference type="NCBI Taxonomy" id="1280948"/>
    <lineage>
        <taxon>Bacteria</taxon>
        <taxon>Pseudomonadati</taxon>
        <taxon>Pseudomonadota</taxon>
        <taxon>Alphaproteobacteria</taxon>
        <taxon>Hyphomonadales</taxon>
        <taxon>Hyphomonadaceae</taxon>
        <taxon>Hyphomonas</taxon>
    </lineage>
</organism>
<dbReference type="FunFam" id="3.30.300.30:FF:000002">
    <property type="entry name" value="Long-chain fatty acid transport protein 1"/>
    <property type="match status" value="1"/>
</dbReference>
<dbReference type="Gene3D" id="3.40.50.12780">
    <property type="entry name" value="N-terminal domain of ligase-like"/>
    <property type="match status" value="1"/>
</dbReference>
<keyword evidence="5" id="KW-0436">Ligase</keyword>
<keyword evidence="7" id="KW-0547">Nucleotide-binding</keyword>
<gene>
    <name evidence="15" type="ORF">HY36_16675</name>
</gene>
<comment type="caution">
    <text evidence="15">The sequence shown here is derived from an EMBL/GenBank/DDBJ whole genome shotgun (WGS) entry which is preliminary data.</text>
</comment>
<evidence type="ECO:0000256" key="6">
    <source>
        <dbReference type="ARBA" id="ARBA00022692"/>
    </source>
</evidence>
<keyword evidence="6" id="KW-0812">Transmembrane</keyword>
<dbReference type="Gene3D" id="3.30.300.30">
    <property type="match status" value="1"/>
</dbReference>
<dbReference type="OrthoDB" id="6187882at2"/>
<evidence type="ECO:0000313" key="16">
    <source>
        <dbReference type="Proteomes" id="UP000024547"/>
    </source>
</evidence>
<dbReference type="PANTHER" id="PTHR43107">
    <property type="entry name" value="LONG-CHAIN FATTY ACID TRANSPORT PROTEIN"/>
    <property type="match status" value="1"/>
</dbReference>